<protein>
    <submittedName>
        <fullName evidence="1">Phd finger protein</fullName>
    </submittedName>
</protein>
<organism evidence="1 2">
    <name type="scientific">Holotrichia oblita</name>
    <name type="common">Chafer beetle</name>
    <dbReference type="NCBI Taxonomy" id="644536"/>
    <lineage>
        <taxon>Eukaryota</taxon>
        <taxon>Metazoa</taxon>
        <taxon>Ecdysozoa</taxon>
        <taxon>Arthropoda</taxon>
        <taxon>Hexapoda</taxon>
        <taxon>Insecta</taxon>
        <taxon>Pterygota</taxon>
        <taxon>Neoptera</taxon>
        <taxon>Endopterygota</taxon>
        <taxon>Coleoptera</taxon>
        <taxon>Polyphaga</taxon>
        <taxon>Scarabaeiformia</taxon>
        <taxon>Scarabaeidae</taxon>
        <taxon>Melolonthinae</taxon>
        <taxon>Holotrichia</taxon>
    </lineage>
</organism>
<proteinExistence type="predicted"/>
<dbReference type="EMBL" id="CM043020">
    <property type="protein sequence ID" value="KAI4459560.1"/>
    <property type="molecule type" value="Genomic_DNA"/>
</dbReference>
<dbReference type="Proteomes" id="UP001056778">
    <property type="component" value="Chromosome 6"/>
</dbReference>
<reference evidence="1" key="1">
    <citation type="submission" date="2022-04" db="EMBL/GenBank/DDBJ databases">
        <title>Chromosome-scale genome assembly of Holotrichia oblita Faldermann.</title>
        <authorList>
            <person name="Rongchong L."/>
        </authorList>
    </citation>
    <scope>NUCLEOTIDE SEQUENCE</scope>
    <source>
        <strain evidence="1">81SQS9</strain>
    </source>
</reference>
<comment type="caution">
    <text evidence="1">The sequence shown here is derived from an EMBL/GenBank/DDBJ whole genome shotgun (WGS) entry which is preliminary data.</text>
</comment>
<evidence type="ECO:0000313" key="1">
    <source>
        <dbReference type="EMBL" id="KAI4459560.1"/>
    </source>
</evidence>
<gene>
    <name evidence="1" type="ORF">MML48_6g00012131</name>
</gene>
<accession>A0ACB9SYC2</accession>
<sequence length="1350" mass="153137">MSSHLEEAEEVDFILKTAIERDPKKRKVKPVETQSSILDFDLGESSDDSDFRIEDHPEVSDDDSFDKTDSSEEDIGESESSDLDELKNLNLPSNGLSVADVIEKAKQQSNRNIEFSASDAQVLICSGCLGDQSDGVNEIVECDSCGVTVHEACYGVTDTASLSSTDSLSPTAPWFCESCKAGVINPVCELCPNSGGIFKETDVGKWVHLVCALYVPGVAFGEVDKLSNVTLFEMPYNKWGAKNCGLCQDERFARTGVCIGCDAGMCRNYFHVTCAQREGFLSEAHTEEVDQADPFYAHCKLHSDKTQVKRRKRNYLALQLRTHYRRLQFEKEGHAETPEQVRIQRKLEKQKQHYLNLKTLKTPPWAFTVEFIAYYLDRNDRLKGMKDALEKLLENNKTLLEEQQSLRSKYDELLKENAEETEKNANLKQTVHKFHSAILSACPTKDLPNVDDIGKPAVTRTLPSMMVPTAAALKMGVGFPLNNIPPGRNDRVLSSHARQQQQQQDPLLLNECGTCRQRRDQHLLAKCDTCHLYYHLDCLNPPLTRLPKKSKLYGWQCSECDKTSDSEVEEMKTPRRSRNRFSKDKDQDVFTPKVKIKPVERNPDEDVTLHVKSYSDLEHNELTYTEPAIHSMNSSFANSTVDTNTGHMIFLSSKTGKKRRRDKHRNRYSPELGSPSKEHKRKRKKKSLDIENPHPRITIKIKPIPMPAGEVASSTNPQCFYVNNDDEPPPSLSSIITADSPLGKKKVDDGINCDVCKTDGTSNNSVTCDECKKGYHFTCLDPPLKKTPKRRGYSWHCADCDPSVSTLLLEFLYWAAPGEVSVVTNPQNFYITNDSDEPASSTLDPIAILTDSSPKKKQTDDAVSCDVCQGEGNTSNLVTCDECKKGYHFTCLEPPLKKTPKRRGYSWHCADCDPTLTSAKYGFKMDNIRDPDYEITNAAKQQIRIREEVEKTQCVERIRSSIKREFQRELEYREKQLELIQRRITKTAKTLHLLRYCLVTSYYNRSELKFNASENDIPLLDSQSRIHPAVKKLLGDNASEIHASLGFTKKSATEEAETTSTDSPAESVHNENIVDSNLTCVRNRKLYKHQIVVGNISKWAPSESSDDNSTHKWMVYVRGPKEYPDISHIIEKVTFFLHPSYKPNDVIESISSISRGWGEFPLRIQLNFHGKMNKPVDVIHNLVLDKTYTGRQTLGNETILELSLYDLPKKNHLNSSFKINTITPITNIKIENVIEEEFSQEVETVDDDSIQELMDIRVDIEPPIVNYINLDHSYCQSDTSIRSTKHTSELPDADINEYEFGSSSIAEEVMQTVKKRKPQQSLLKTSILKKIKVERSDMQGLFIETRTDYH</sequence>
<evidence type="ECO:0000313" key="2">
    <source>
        <dbReference type="Proteomes" id="UP001056778"/>
    </source>
</evidence>
<keyword evidence="2" id="KW-1185">Reference proteome</keyword>
<name>A0ACB9SYC2_HOLOL</name>